<dbReference type="InterPro" id="IPR020549">
    <property type="entry name" value="YbeY_CS"/>
</dbReference>
<dbReference type="EMBL" id="CAFBNP010000046">
    <property type="protein sequence ID" value="CAB4951069.1"/>
    <property type="molecule type" value="Genomic_DNA"/>
</dbReference>
<dbReference type="GO" id="GO:0046872">
    <property type="term" value="F:metal ion binding"/>
    <property type="evidence" value="ECO:0007669"/>
    <property type="project" value="UniProtKB-KW"/>
</dbReference>
<proteinExistence type="inferred from homology"/>
<dbReference type="PANTHER" id="PTHR46986:SF1">
    <property type="entry name" value="ENDORIBONUCLEASE YBEY, CHLOROPLASTIC"/>
    <property type="match status" value="1"/>
</dbReference>
<evidence type="ECO:0000256" key="6">
    <source>
        <dbReference type="ARBA" id="ARBA00022801"/>
    </source>
</evidence>
<keyword evidence="4" id="KW-0479">Metal-binding</keyword>
<keyword evidence="6" id="KW-0378">Hydrolase</keyword>
<name>A0A6J6SQ40_9ZZZZ</name>
<comment type="similarity">
    <text evidence="2">Belongs to the endoribonuclease YbeY family.</text>
</comment>
<dbReference type="HAMAP" id="MF_00009">
    <property type="entry name" value="Endoribonucl_YbeY"/>
    <property type="match status" value="1"/>
</dbReference>
<dbReference type="NCBIfam" id="TIGR00043">
    <property type="entry name" value="rRNA maturation RNase YbeY"/>
    <property type="match status" value="1"/>
</dbReference>
<comment type="cofactor">
    <cofactor evidence="1">
        <name>Zn(2+)</name>
        <dbReference type="ChEBI" id="CHEBI:29105"/>
    </cofactor>
</comment>
<keyword evidence="5" id="KW-0255">Endonuclease</keyword>
<dbReference type="InterPro" id="IPR023091">
    <property type="entry name" value="MetalPrtase_cat_dom_sf_prd"/>
</dbReference>
<evidence type="ECO:0000313" key="8">
    <source>
        <dbReference type="EMBL" id="CAB4736788.1"/>
    </source>
</evidence>
<sequence>MGIEIANNSGVACNEDQIVDVAAFALDKMGIHPESDLGITLVNEDEITKLHIQWMNLPGPTDVLSFPMDELKPFSASDGPGIIGDIVICPQFAAKQAVNHSTEDEISLLTVHGVLHLLGFDHVEEEEHKVMFGLQDKTLAEWRAK</sequence>
<evidence type="ECO:0000256" key="2">
    <source>
        <dbReference type="ARBA" id="ARBA00010875"/>
    </source>
</evidence>
<reference evidence="8" key="1">
    <citation type="submission" date="2020-05" db="EMBL/GenBank/DDBJ databases">
        <authorList>
            <person name="Chiriac C."/>
            <person name="Salcher M."/>
            <person name="Ghai R."/>
            <person name="Kavagutti S V."/>
        </authorList>
    </citation>
    <scope>NUCLEOTIDE SEQUENCE</scope>
</reference>
<dbReference type="GO" id="GO:0004519">
    <property type="term" value="F:endonuclease activity"/>
    <property type="evidence" value="ECO:0007669"/>
    <property type="project" value="UniProtKB-KW"/>
</dbReference>
<dbReference type="InterPro" id="IPR002036">
    <property type="entry name" value="YbeY"/>
</dbReference>
<dbReference type="PROSITE" id="PS01306">
    <property type="entry name" value="UPF0054"/>
    <property type="match status" value="1"/>
</dbReference>
<evidence type="ECO:0000256" key="1">
    <source>
        <dbReference type="ARBA" id="ARBA00001947"/>
    </source>
</evidence>
<evidence type="ECO:0000256" key="3">
    <source>
        <dbReference type="ARBA" id="ARBA00022722"/>
    </source>
</evidence>
<evidence type="ECO:0000256" key="4">
    <source>
        <dbReference type="ARBA" id="ARBA00022723"/>
    </source>
</evidence>
<dbReference type="Gene3D" id="3.40.390.30">
    <property type="entry name" value="Metalloproteases ('zincins'), catalytic domain"/>
    <property type="match status" value="1"/>
</dbReference>
<keyword evidence="3" id="KW-0540">Nuclease</keyword>
<dbReference type="Pfam" id="PF02130">
    <property type="entry name" value="YbeY"/>
    <property type="match status" value="1"/>
</dbReference>
<keyword evidence="7" id="KW-0862">Zinc</keyword>
<protein>
    <submittedName>
        <fullName evidence="8">Unannotated protein</fullName>
    </submittedName>
</protein>
<dbReference type="EMBL" id="CAEZYS010000074">
    <property type="protein sequence ID" value="CAB4736788.1"/>
    <property type="molecule type" value="Genomic_DNA"/>
</dbReference>
<evidence type="ECO:0000313" key="9">
    <source>
        <dbReference type="EMBL" id="CAB4951069.1"/>
    </source>
</evidence>
<organism evidence="8">
    <name type="scientific">freshwater metagenome</name>
    <dbReference type="NCBI Taxonomy" id="449393"/>
    <lineage>
        <taxon>unclassified sequences</taxon>
        <taxon>metagenomes</taxon>
        <taxon>ecological metagenomes</taxon>
    </lineage>
</organism>
<dbReference type="GO" id="GO:0004222">
    <property type="term" value="F:metalloendopeptidase activity"/>
    <property type="evidence" value="ECO:0007669"/>
    <property type="project" value="InterPro"/>
</dbReference>
<dbReference type="GO" id="GO:0006364">
    <property type="term" value="P:rRNA processing"/>
    <property type="evidence" value="ECO:0007669"/>
    <property type="project" value="InterPro"/>
</dbReference>
<dbReference type="AlphaFoldDB" id="A0A6J6SQ40"/>
<accession>A0A6J6SQ40</accession>
<evidence type="ECO:0000256" key="7">
    <source>
        <dbReference type="ARBA" id="ARBA00022833"/>
    </source>
</evidence>
<gene>
    <name evidence="8" type="ORF">UFOPK2782_00671</name>
    <name evidence="9" type="ORF">UFOPK3828_00378</name>
</gene>
<dbReference type="SUPFAM" id="SSF55486">
    <property type="entry name" value="Metalloproteases ('zincins'), catalytic domain"/>
    <property type="match status" value="1"/>
</dbReference>
<evidence type="ECO:0000256" key="5">
    <source>
        <dbReference type="ARBA" id="ARBA00022759"/>
    </source>
</evidence>
<dbReference type="PANTHER" id="PTHR46986">
    <property type="entry name" value="ENDORIBONUCLEASE YBEY, CHLOROPLASTIC"/>
    <property type="match status" value="1"/>
</dbReference>